<dbReference type="EMBL" id="MFNE01000033">
    <property type="protein sequence ID" value="OGG94835.1"/>
    <property type="molecule type" value="Genomic_DNA"/>
</dbReference>
<organism evidence="1 2">
    <name type="scientific">Candidatus Lambdaproteobacteria bacterium RIFOXYD2_FULL_50_16</name>
    <dbReference type="NCBI Taxonomy" id="1817772"/>
    <lineage>
        <taxon>Bacteria</taxon>
        <taxon>Pseudomonadati</taxon>
        <taxon>Pseudomonadota</taxon>
        <taxon>Candidatus Lambdaproteobacteria</taxon>
    </lineage>
</organism>
<protein>
    <submittedName>
        <fullName evidence="1">Uncharacterized protein</fullName>
    </submittedName>
</protein>
<reference evidence="1 2" key="1">
    <citation type="journal article" date="2016" name="Nat. Commun.">
        <title>Thousands of microbial genomes shed light on interconnected biogeochemical processes in an aquifer system.</title>
        <authorList>
            <person name="Anantharaman K."/>
            <person name="Brown C.T."/>
            <person name="Hug L.A."/>
            <person name="Sharon I."/>
            <person name="Castelle C.J."/>
            <person name="Probst A.J."/>
            <person name="Thomas B.C."/>
            <person name="Singh A."/>
            <person name="Wilkins M.J."/>
            <person name="Karaoz U."/>
            <person name="Brodie E.L."/>
            <person name="Williams K.H."/>
            <person name="Hubbard S.S."/>
            <person name="Banfield J.F."/>
        </authorList>
    </citation>
    <scope>NUCLEOTIDE SEQUENCE [LARGE SCALE GENOMIC DNA]</scope>
</reference>
<proteinExistence type="predicted"/>
<gene>
    <name evidence="1" type="ORF">A2527_12880</name>
</gene>
<dbReference type="Proteomes" id="UP000178449">
    <property type="component" value="Unassembled WGS sequence"/>
</dbReference>
<name>A0A1F6G9Q8_9PROT</name>
<comment type="caution">
    <text evidence="1">The sequence shown here is derived from an EMBL/GenBank/DDBJ whole genome shotgun (WGS) entry which is preliminary data.</text>
</comment>
<sequence>MLPVFPFKYPARWGFSPPEFKGIPFDIRPMERKELYWSNQRFNLMVWWPQEMTPLFLALQSQPGNLFLEGPRFLAFEAKAPLAQLELADWRDLFLCHAFAEIKETPRPKPEQARFLGILKTDARLQSRCDALPRPLALALQPAAETNPNRTHLNLSHDQPIQLLRLETYHPDWRAKLDGASLVGIRLNPPFSLYQIPAGPHQLDFSFVSLYAFVVWLHLAAWLGVTLGLPLWLTQNPVPSLAPPPRGA</sequence>
<evidence type="ECO:0000313" key="2">
    <source>
        <dbReference type="Proteomes" id="UP000178449"/>
    </source>
</evidence>
<accession>A0A1F6G9Q8</accession>
<evidence type="ECO:0000313" key="1">
    <source>
        <dbReference type="EMBL" id="OGG94835.1"/>
    </source>
</evidence>
<dbReference type="AlphaFoldDB" id="A0A1F6G9Q8"/>